<proteinExistence type="predicted"/>
<keyword evidence="3" id="KW-1185">Reference proteome</keyword>
<name>A0A0F4YR72_RASE3</name>
<dbReference type="RefSeq" id="XP_013326958.1">
    <property type="nucleotide sequence ID" value="XM_013471504.1"/>
</dbReference>
<feature type="compositionally biased region" description="Low complexity" evidence="1">
    <location>
        <begin position="127"/>
        <end position="139"/>
    </location>
</feature>
<evidence type="ECO:0000256" key="1">
    <source>
        <dbReference type="SAM" id="MobiDB-lite"/>
    </source>
</evidence>
<dbReference type="GeneID" id="25317989"/>
<accession>A0A0F4YR72</accession>
<feature type="non-terminal residue" evidence="2">
    <location>
        <position position="149"/>
    </location>
</feature>
<dbReference type="Proteomes" id="UP000053958">
    <property type="component" value="Unassembled WGS sequence"/>
</dbReference>
<dbReference type="AlphaFoldDB" id="A0A0F4YR72"/>
<dbReference type="EMBL" id="LASV01000268">
    <property type="protein sequence ID" value="KKA20346.1"/>
    <property type="molecule type" value="Genomic_DNA"/>
</dbReference>
<sequence length="149" mass="16098">MATIHNTINYLVPFTHTPFTYAQVNYDAYCPIIIEESFRPRKSGNREIDSTRILLTEMLAVPARRPASSISLRYRVHRTVQRRSKSTEAHTKADSGGLSEKPAAGDHNGPDVSSTPPPPPPPPPPAGSVASPAGAAGAPLTTNRSVWEM</sequence>
<feature type="region of interest" description="Disordered" evidence="1">
    <location>
        <begin position="74"/>
        <end position="149"/>
    </location>
</feature>
<comment type="caution">
    <text evidence="2">The sequence shown here is derived from an EMBL/GenBank/DDBJ whole genome shotgun (WGS) entry which is preliminary data.</text>
</comment>
<feature type="compositionally biased region" description="Polar residues" evidence="1">
    <location>
        <begin position="140"/>
        <end position="149"/>
    </location>
</feature>
<feature type="compositionally biased region" description="Pro residues" evidence="1">
    <location>
        <begin position="115"/>
        <end position="126"/>
    </location>
</feature>
<gene>
    <name evidence="2" type="ORF">T310_5649</name>
</gene>
<organism evidence="2 3">
    <name type="scientific">Rasamsonia emersonii (strain ATCC 16479 / CBS 393.64 / IMI 116815)</name>
    <dbReference type="NCBI Taxonomy" id="1408163"/>
    <lineage>
        <taxon>Eukaryota</taxon>
        <taxon>Fungi</taxon>
        <taxon>Dikarya</taxon>
        <taxon>Ascomycota</taxon>
        <taxon>Pezizomycotina</taxon>
        <taxon>Eurotiomycetes</taxon>
        <taxon>Eurotiomycetidae</taxon>
        <taxon>Eurotiales</taxon>
        <taxon>Trichocomaceae</taxon>
        <taxon>Rasamsonia</taxon>
    </lineage>
</organism>
<reference evidence="2 3" key="1">
    <citation type="submission" date="2015-04" db="EMBL/GenBank/DDBJ databases">
        <authorList>
            <person name="Heijne W.H."/>
            <person name="Fedorova N.D."/>
            <person name="Nierman W.C."/>
            <person name="Vollebregt A.W."/>
            <person name="Zhao Z."/>
            <person name="Wu L."/>
            <person name="Kumar M."/>
            <person name="Stam H."/>
            <person name="van den Berg M.A."/>
            <person name="Pel H.J."/>
        </authorList>
    </citation>
    <scope>NUCLEOTIDE SEQUENCE [LARGE SCALE GENOMIC DNA]</scope>
    <source>
        <strain evidence="2 3">CBS 393.64</strain>
    </source>
</reference>
<evidence type="ECO:0000313" key="2">
    <source>
        <dbReference type="EMBL" id="KKA20346.1"/>
    </source>
</evidence>
<evidence type="ECO:0000313" key="3">
    <source>
        <dbReference type="Proteomes" id="UP000053958"/>
    </source>
</evidence>
<protein>
    <submittedName>
        <fullName evidence="2">Uncharacterized protein</fullName>
    </submittedName>
</protein>
<feature type="compositionally biased region" description="Basic residues" evidence="1">
    <location>
        <begin position="74"/>
        <end position="84"/>
    </location>
</feature>